<evidence type="ECO:0000313" key="10">
    <source>
        <dbReference type="Proteomes" id="UP000260680"/>
    </source>
</evidence>
<dbReference type="GO" id="GO:0003697">
    <property type="term" value="F:single-stranded DNA binding"/>
    <property type="evidence" value="ECO:0007669"/>
    <property type="project" value="InterPro"/>
</dbReference>
<dbReference type="GO" id="GO:0008233">
    <property type="term" value="F:peptidase activity"/>
    <property type="evidence" value="ECO:0007669"/>
    <property type="project" value="UniProtKB-KW"/>
</dbReference>
<dbReference type="GO" id="GO:0106300">
    <property type="term" value="P:protein-DNA covalent cross-linking repair"/>
    <property type="evidence" value="ECO:0007669"/>
    <property type="project" value="InterPro"/>
</dbReference>
<sequence length="195" mass="23048">MCGRYYVDDETAREIEKLVKEIDHKINRERLTGDVHPADQAMVLINRDCKVMPALQRWGLPGFQKKGVIFNARSETVLEKPMFRESILRRRAVIPCSGFYEWSKNREKAAFYREGAPIMFLAGFYNHGEEDRFVILTTNANPFVAPVHDRMPLILEKSEIEDWLSHEEAFRSMLAERQIPLKRRQEYEQQELRLF</sequence>
<dbReference type="Proteomes" id="UP000260680">
    <property type="component" value="Unassembled WGS sequence"/>
</dbReference>
<name>A0A3E2NB39_9FIRM</name>
<dbReference type="AlphaFoldDB" id="A0A3E2NB39"/>
<keyword evidence="6" id="KW-0238">DNA-binding</keyword>
<evidence type="ECO:0000313" key="9">
    <source>
        <dbReference type="EMBL" id="RFZ78120.1"/>
    </source>
</evidence>
<reference evidence="9 10" key="1">
    <citation type="submission" date="2018-07" db="EMBL/GenBank/DDBJ databases">
        <title>New species, Clostridium PI-S10-A1B.</title>
        <authorList>
            <person name="Krishna G."/>
            <person name="Summeta K."/>
            <person name="Shikha S."/>
            <person name="Prabhu P.B."/>
            <person name="Suresh K."/>
        </authorList>
    </citation>
    <scope>NUCLEOTIDE SEQUENCE [LARGE SCALE GENOMIC DNA]</scope>
    <source>
        <strain evidence="9 10">PI-S10-A1B</strain>
    </source>
</reference>
<evidence type="ECO:0000256" key="2">
    <source>
        <dbReference type="ARBA" id="ARBA00022670"/>
    </source>
</evidence>
<comment type="caution">
    <text evidence="9">The sequence shown here is derived from an EMBL/GenBank/DDBJ whole genome shotgun (WGS) entry which is preliminary data.</text>
</comment>
<evidence type="ECO:0000256" key="7">
    <source>
        <dbReference type="ARBA" id="ARBA00023239"/>
    </source>
</evidence>
<evidence type="ECO:0000256" key="8">
    <source>
        <dbReference type="RuleBase" id="RU364100"/>
    </source>
</evidence>
<evidence type="ECO:0000256" key="6">
    <source>
        <dbReference type="ARBA" id="ARBA00023125"/>
    </source>
</evidence>
<keyword evidence="5" id="KW-0190">Covalent protein-DNA linkage</keyword>
<dbReference type="GO" id="GO:0016829">
    <property type="term" value="F:lyase activity"/>
    <property type="evidence" value="ECO:0007669"/>
    <property type="project" value="UniProtKB-KW"/>
</dbReference>
<keyword evidence="2 8" id="KW-0645">Protease</keyword>
<gene>
    <name evidence="9" type="ORF">DS742_14625</name>
</gene>
<dbReference type="GO" id="GO:0006508">
    <property type="term" value="P:proteolysis"/>
    <property type="evidence" value="ECO:0007669"/>
    <property type="project" value="UniProtKB-KW"/>
</dbReference>
<organism evidence="9 10">
    <name type="scientific">Lacrimispora amygdalina</name>
    <dbReference type="NCBI Taxonomy" id="253257"/>
    <lineage>
        <taxon>Bacteria</taxon>
        <taxon>Bacillati</taxon>
        <taxon>Bacillota</taxon>
        <taxon>Clostridia</taxon>
        <taxon>Lachnospirales</taxon>
        <taxon>Lachnospiraceae</taxon>
        <taxon>Lacrimispora</taxon>
    </lineage>
</organism>
<dbReference type="Pfam" id="PF02586">
    <property type="entry name" value="SRAP"/>
    <property type="match status" value="1"/>
</dbReference>
<dbReference type="PANTHER" id="PTHR13604">
    <property type="entry name" value="DC12-RELATED"/>
    <property type="match status" value="1"/>
</dbReference>
<dbReference type="SUPFAM" id="SSF143081">
    <property type="entry name" value="BB1717-like"/>
    <property type="match status" value="1"/>
</dbReference>
<dbReference type="Gene3D" id="3.90.1680.10">
    <property type="entry name" value="SOS response associated peptidase-like"/>
    <property type="match status" value="1"/>
</dbReference>
<evidence type="ECO:0000256" key="4">
    <source>
        <dbReference type="ARBA" id="ARBA00022801"/>
    </source>
</evidence>
<dbReference type="PANTHER" id="PTHR13604:SF0">
    <property type="entry name" value="ABASIC SITE PROCESSING PROTEIN HMCES"/>
    <property type="match status" value="1"/>
</dbReference>
<dbReference type="InterPro" id="IPR003738">
    <property type="entry name" value="SRAP"/>
</dbReference>
<comment type="similarity">
    <text evidence="1 8">Belongs to the SOS response-associated peptidase family.</text>
</comment>
<dbReference type="EC" id="3.4.-.-" evidence="8"/>
<accession>A0A3E2NB39</accession>
<dbReference type="OrthoDB" id="9782620at2"/>
<evidence type="ECO:0000256" key="1">
    <source>
        <dbReference type="ARBA" id="ARBA00008136"/>
    </source>
</evidence>
<dbReference type="InterPro" id="IPR036590">
    <property type="entry name" value="SRAP-like"/>
</dbReference>
<evidence type="ECO:0000256" key="5">
    <source>
        <dbReference type="ARBA" id="ARBA00023124"/>
    </source>
</evidence>
<proteinExistence type="inferred from homology"/>
<dbReference type="RefSeq" id="WP_117417718.1">
    <property type="nucleotide sequence ID" value="NZ_QOHO01000045.1"/>
</dbReference>
<keyword evidence="4 8" id="KW-0378">Hydrolase</keyword>
<evidence type="ECO:0000256" key="3">
    <source>
        <dbReference type="ARBA" id="ARBA00022763"/>
    </source>
</evidence>
<protein>
    <recommendedName>
        <fullName evidence="8">Abasic site processing protein</fullName>
        <ecNumber evidence="8">3.4.-.-</ecNumber>
    </recommendedName>
</protein>
<keyword evidence="7" id="KW-0456">Lyase</keyword>
<keyword evidence="3" id="KW-0227">DNA damage</keyword>
<dbReference type="EMBL" id="QOHO01000045">
    <property type="protein sequence ID" value="RFZ78120.1"/>
    <property type="molecule type" value="Genomic_DNA"/>
</dbReference>